<dbReference type="Gene3D" id="3.30.420.40">
    <property type="match status" value="1"/>
</dbReference>
<dbReference type="AlphaFoldDB" id="A0AAQ4FCK2"/>
<dbReference type="GO" id="GO:0005739">
    <property type="term" value="C:mitochondrion"/>
    <property type="evidence" value="ECO:0007669"/>
    <property type="project" value="TreeGrafter"/>
</dbReference>
<proteinExistence type="predicted"/>
<gene>
    <name evidence="2" type="ORF">V5799_008590</name>
</gene>
<dbReference type="SUPFAM" id="SSF53067">
    <property type="entry name" value="Actin-like ATPase domain"/>
    <property type="match status" value="1"/>
</dbReference>
<evidence type="ECO:0000313" key="3">
    <source>
        <dbReference type="Proteomes" id="UP001321473"/>
    </source>
</evidence>
<sequence length="187" mass="20319">MTDYRTCDFSFSGFKNSVYREIVRLEKQHGIEADGLVPELRDVCASAQRAMVQHLVRRTHRALEFCTREGLLPPLPSEEAEITQGEEASPTLVVAGGVACNSVLRDALAQLCSHLGARFVATPANLCSDNGLMIAWNGLERYRASAVPAVGDLGALRVEPRCILGTDISQSVAKASIKLRKIKLKIG</sequence>
<dbReference type="PANTHER" id="PTHR11735">
    <property type="entry name" value="TRNA N6-ADENOSINE THREONYLCARBAMOYLTRANSFERASE"/>
    <property type="match status" value="1"/>
</dbReference>
<feature type="domain" description="Gcp-like" evidence="1">
    <location>
        <begin position="7"/>
        <end position="136"/>
    </location>
</feature>
<name>A0AAQ4FCK2_AMBAM</name>
<reference evidence="2 3" key="1">
    <citation type="journal article" date="2023" name="Arcadia Sci">
        <title>De novo assembly of a long-read Amblyomma americanum tick genome.</title>
        <authorList>
            <person name="Chou S."/>
            <person name="Poskanzer K.E."/>
            <person name="Rollins M."/>
            <person name="Thuy-Boun P.S."/>
        </authorList>
    </citation>
    <scope>NUCLEOTIDE SEQUENCE [LARGE SCALE GENOMIC DNA]</scope>
    <source>
        <strain evidence="2">F_SG_1</strain>
        <tissue evidence="2">Salivary glands</tissue>
    </source>
</reference>
<comment type="caution">
    <text evidence="2">The sequence shown here is derived from an EMBL/GenBank/DDBJ whole genome shotgun (WGS) entry which is preliminary data.</text>
</comment>
<dbReference type="EMBL" id="JARKHS020003995">
    <property type="protein sequence ID" value="KAK8785044.1"/>
    <property type="molecule type" value="Genomic_DNA"/>
</dbReference>
<evidence type="ECO:0000313" key="2">
    <source>
        <dbReference type="EMBL" id="KAK8785044.1"/>
    </source>
</evidence>
<dbReference type="Proteomes" id="UP001321473">
    <property type="component" value="Unassembled WGS sequence"/>
</dbReference>
<dbReference type="InterPro" id="IPR043129">
    <property type="entry name" value="ATPase_NBD"/>
</dbReference>
<dbReference type="InterPro" id="IPR000905">
    <property type="entry name" value="Gcp-like_dom"/>
</dbReference>
<dbReference type="PANTHER" id="PTHR11735:SF6">
    <property type="entry name" value="TRNA N6-ADENOSINE THREONYLCARBAMOYLTRANSFERASE, MITOCHONDRIAL"/>
    <property type="match status" value="1"/>
</dbReference>
<evidence type="ECO:0000259" key="1">
    <source>
        <dbReference type="Pfam" id="PF00814"/>
    </source>
</evidence>
<organism evidence="2 3">
    <name type="scientific">Amblyomma americanum</name>
    <name type="common">Lone star tick</name>
    <dbReference type="NCBI Taxonomy" id="6943"/>
    <lineage>
        <taxon>Eukaryota</taxon>
        <taxon>Metazoa</taxon>
        <taxon>Ecdysozoa</taxon>
        <taxon>Arthropoda</taxon>
        <taxon>Chelicerata</taxon>
        <taxon>Arachnida</taxon>
        <taxon>Acari</taxon>
        <taxon>Parasitiformes</taxon>
        <taxon>Ixodida</taxon>
        <taxon>Ixodoidea</taxon>
        <taxon>Ixodidae</taxon>
        <taxon>Amblyomminae</taxon>
        <taxon>Amblyomma</taxon>
    </lineage>
</organism>
<keyword evidence="3" id="KW-1185">Reference proteome</keyword>
<protein>
    <recommendedName>
        <fullName evidence="1">Gcp-like domain-containing protein</fullName>
    </recommendedName>
</protein>
<dbReference type="Pfam" id="PF00814">
    <property type="entry name" value="TsaD"/>
    <property type="match status" value="1"/>
</dbReference>
<accession>A0AAQ4FCK2</accession>